<name>A0A0E9T6F3_ANGAN</name>
<reference evidence="1" key="2">
    <citation type="journal article" date="2015" name="Fish Shellfish Immunol.">
        <title>Early steps in the European eel (Anguilla anguilla)-Vibrio vulnificus interaction in the gills: Role of the RtxA13 toxin.</title>
        <authorList>
            <person name="Callol A."/>
            <person name="Pajuelo D."/>
            <person name="Ebbesson L."/>
            <person name="Teles M."/>
            <person name="MacKenzie S."/>
            <person name="Amaro C."/>
        </authorList>
    </citation>
    <scope>NUCLEOTIDE SEQUENCE</scope>
</reference>
<sequence length="16" mass="1850">MEWICSVCNGMDLFCV</sequence>
<organism evidence="1">
    <name type="scientific">Anguilla anguilla</name>
    <name type="common">European freshwater eel</name>
    <name type="synonym">Muraena anguilla</name>
    <dbReference type="NCBI Taxonomy" id="7936"/>
    <lineage>
        <taxon>Eukaryota</taxon>
        <taxon>Metazoa</taxon>
        <taxon>Chordata</taxon>
        <taxon>Craniata</taxon>
        <taxon>Vertebrata</taxon>
        <taxon>Euteleostomi</taxon>
        <taxon>Actinopterygii</taxon>
        <taxon>Neopterygii</taxon>
        <taxon>Teleostei</taxon>
        <taxon>Anguilliformes</taxon>
        <taxon>Anguillidae</taxon>
        <taxon>Anguilla</taxon>
    </lineage>
</organism>
<dbReference type="EMBL" id="GBXM01060314">
    <property type="protein sequence ID" value="JAH48263.1"/>
    <property type="molecule type" value="Transcribed_RNA"/>
</dbReference>
<reference evidence="1" key="1">
    <citation type="submission" date="2014-11" db="EMBL/GenBank/DDBJ databases">
        <authorList>
            <person name="Amaro Gonzalez C."/>
        </authorList>
    </citation>
    <scope>NUCLEOTIDE SEQUENCE</scope>
</reference>
<proteinExistence type="predicted"/>
<protein>
    <submittedName>
        <fullName evidence="1">Uncharacterized protein</fullName>
    </submittedName>
</protein>
<dbReference type="AlphaFoldDB" id="A0A0E9T6F3"/>
<evidence type="ECO:0000313" key="1">
    <source>
        <dbReference type="EMBL" id="JAH48263.1"/>
    </source>
</evidence>
<accession>A0A0E9T6F3</accession>